<accession>A0A1I0GNY5</accession>
<dbReference type="PANTHER" id="PTHR43156">
    <property type="entry name" value="STAGE II SPORULATION PROTEIN E-RELATED"/>
    <property type="match status" value="1"/>
</dbReference>
<evidence type="ECO:0000313" key="5">
    <source>
        <dbReference type="Proteomes" id="UP000198558"/>
    </source>
</evidence>
<gene>
    <name evidence="4" type="ORF">SAMN04489758_1339</name>
</gene>
<dbReference type="AlphaFoldDB" id="A0A1I0GNY5"/>
<keyword evidence="2" id="KW-0812">Transmembrane</keyword>
<dbReference type="SUPFAM" id="SSF81606">
    <property type="entry name" value="PP2C-like"/>
    <property type="match status" value="1"/>
</dbReference>
<evidence type="ECO:0000259" key="3">
    <source>
        <dbReference type="SMART" id="SM00331"/>
    </source>
</evidence>
<feature type="transmembrane region" description="Helical" evidence="2">
    <location>
        <begin position="41"/>
        <end position="63"/>
    </location>
</feature>
<feature type="transmembrane region" description="Helical" evidence="2">
    <location>
        <begin position="158"/>
        <end position="173"/>
    </location>
</feature>
<feature type="domain" description="PPM-type phosphatase" evidence="3">
    <location>
        <begin position="526"/>
        <end position="727"/>
    </location>
</feature>
<dbReference type="Pfam" id="PF07228">
    <property type="entry name" value="SpoIIE"/>
    <property type="match status" value="1"/>
</dbReference>
<dbReference type="SMART" id="SM00331">
    <property type="entry name" value="PP2C_SIG"/>
    <property type="match status" value="1"/>
</dbReference>
<feature type="transmembrane region" description="Helical" evidence="2">
    <location>
        <begin position="239"/>
        <end position="258"/>
    </location>
</feature>
<organism evidence="4 5">
    <name type="scientific">Thomasclavelia cocleata</name>
    <dbReference type="NCBI Taxonomy" id="69824"/>
    <lineage>
        <taxon>Bacteria</taxon>
        <taxon>Bacillati</taxon>
        <taxon>Bacillota</taxon>
        <taxon>Erysipelotrichia</taxon>
        <taxon>Erysipelotrichales</taxon>
        <taxon>Coprobacillaceae</taxon>
        <taxon>Thomasclavelia</taxon>
    </lineage>
</organism>
<dbReference type="EMBL" id="FOIN01000033">
    <property type="protein sequence ID" value="SET72751.1"/>
    <property type="molecule type" value="Genomic_DNA"/>
</dbReference>
<feature type="transmembrane region" description="Helical" evidence="2">
    <location>
        <begin position="75"/>
        <end position="94"/>
    </location>
</feature>
<dbReference type="Gene3D" id="3.60.40.10">
    <property type="entry name" value="PPM-type phosphatase domain"/>
    <property type="match status" value="1"/>
</dbReference>
<keyword evidence="5" id="KW-1185">Reference proteome</keyword>
<feature type="transmembrane region" description="Helical" evidence="2">
    <location>
        <begin position="17"/>
        <end position="35"/>
    </location>
</feature>
<evidence type="ECO:0000256" key="1">
    <source>
        <dbReference type="ARBA" id="ARBA00022801"/>
    </source>
</evidence>
<feature type="transmembrane region" description="Helical" evidence="2">
    <location>
        <begin position="201"/>
        <end position="218"/>
    </location>
</feature>
<feature type="transmembrane region" description="Helical" evidence="2">
    <location>
        <begin position="124"/>
        <end position="146"/>
    </location>
</feature>
<protein>
    <submittedName>
        <fullName evidence="4">Stage II sporulation protein E</fullName>
    </submittedName>
</protein>
<proteinExistence type="predicted"/>
<evidence type="ECO:0000313" key="4">
    <source>
        <dbReference type="EMBL" id="SET72751.1"/>
    </source>
</evidence>
<dbReference type="Proteomes" id="UP000198558">
    <property type="component" value="Unassembled WGS sequence"/>
</dbReference>
<dbReference type="InterPro" id="IPR001932">
    <property type="entry name" value="PPM-type_phosphatase-like_dom"/>
</dbReference>
<name>A0A1I0GNY5_9FIRM</name>
<feature type="transmembrane region" description="Helical" evidence="2">
    <location>
        <begin position="264"/>
        <end position="282"/>
    </location>
</feature>
<dbReference type="GO" id="GO:0016791">
    <property type="term" value="F:phosphatase activity"/>
    <property type="evidence" value="ECO:0007669"/>
    <property type="project" value="TreeGrafter"/>
</dbReference>
<sequence>MDLSVEKTKIKIKNIRMTYISIFVLTLFLSLIQIYGTSLCFVLPMLVISFICGYRHIIVYLSALVLTTYLSYENYMLLLISLTSIILMQIVMHFKFVKSKYIALIITLVSLIFLYIYKYNYIEVLVILSFTLIHSLLCLEVVPLFIHNTIEVYTNKRMMILSVMIMLAIISLLEVNQLYMMILLRFYLLLSVYYLNINRTMPTILYVSIILMFINPLLKDEILSLILPFSIFFMYKPQNKLICSTLYILSHLILPFFIEYDYYYHNFIIVVSAALFLFVPTFKRKPKLLSDDYKNITSRNKLIQRANTFASLFKQLTNIFQEANRDVNVGEFVGYVYEDVCLHCPSRDLCFYRDGSVSRLGKLINKGFKSKYNDEDLKYIKSNCISPDKFLNGINEYKESYEKIKRVNQENSHLKKDLFYEFSLLSEVFDNFSNSLEETPFGDDQLKEHLLGYQFNITYLYKHQISLDVYTLEIGLMDISGNEVVNELVPIIENYLNESLEVISIQDSMHHLGYTSVVLKHQQNYSLQFGIQQYSLEPLNCGDSFSAFHQDNLHYLALSDGMGQGKMAATESKLTLEVLSKLILNGISLKDTIDSINALLKIKNRNDMFTTLDLCNINLANAKMKLIKYGANPSYHIRNGIVEKIATNSLPVGIVSKLKMSSYEMLLNNNDLIIMSSDGTGERFEQIINKNIKLFNRLHPQEISTLLMNQVLEENNLDDISIVVIKIVKAVEDLN</sequence>
<dbReference type="OrthoDB" id="9763774at2"/>
<keyword evidence="2" id="KW-1133">Transmembrane helix</keyword>
<reference evidence="5" key="1">
    <citation type="submission" date="2016-10" db="EMBL/GenBank/DDBJ databases">
        <authorList>
            <person name="Varghese N."/>
            <person name="Submissions S."/>
        </authorList>
    </citation>
    <scope>NUCLEOTIDE SEQUENCE [LARGE SCALE GENOMIC DNA]</scope>
    <source>
        <strain evidence="5">DSM 1551</strain>
    </source>
</reference>
<dbReference type="PANTHER" id="PTHR43156:SF2">
    <property type="entry name" value="STAGE II SPORULATION PROTEIN E"/>
    <property type="match status" value="1"/>
</dbReference>
<keyword evidence="2" id="KW-0472">Membrane</keyword>
<dbReference type="InterPro" id="IPR052016">
    <property type="entry name" value="Bact_Sigma-Reg"/>
</dbReference>
<keyword evidence="1" id="KW-0378">Hydrolase</keyword>
<dbReference type="InterPro" id="IPR036457">
    <property type="entry name" value="PPM-type-like_dom_sf"/>
</dbReference>
<feature type="transmembrane region" description="Helical" evidence="2">
    <location>
        <begin position="100"/>
        <end position="117"/>
    </location>
</feature>
<evidence type="ECO:0000256" key="2">
    <source>
        <dbReference type="SAM" id="Phobius"/>
    </source>
</evidence>